<gene>
    <name evidence="2" type="ORF">PCOR1329_LOCUS73270</name>
</gene>
<dbReference type="EMBL" id="CAUYUJ010019852">
    <property type="protein sequence ID" value="CAK0894153.1"/>
    <property type="molecule type" value="Genomic_DNA"/>
</dbReference>
<feature type="region of interest" description="Disordered" evidence="1">
    <location>
        <begin position="87"/>
        <end position="125"/>
    </location>
</feature>
<evidence type="ECO:0000313" key="3">
    <source>
        <dbReference type="Proteomes" id="UP001189429"/>
    </source>
</evidence>
<proteinExistence type="predicted"/>
<organism evidence="2 3">
    <name type="scientific">Prorocentrum cordatum</name>
    <dbReference type="NCBI Taxonomy" id="2364126"/>
    <lineage>
        <taxon>Eukaryota</taxon>
        <taxon>Sar</taxon>
        <taxon>Alveolata</taxon>
        <taxon>Dinophyceae</taxon>
        <taxon>Prorocentrales</taxon>
        <taxon>Prorocentraceae</taxon>
        <taxon>Prorocentrum</taxon>
    </lineage>
</organism>
<evidence type="ECO:0000313" key="2">
    <source>
        <dbReference type="EMBL" id="CAK0894153.1"/>
    </source>
</evidence>
<sequence length="155" mass="17287">GVRIRRPGPAPQQHAVGVRCGGRLHPVRGRPPGRRRRWHPRHGQETQEEPRPLPALRQAILSPAEEALRGVRVSRGEDPLLRVVQEVQAPPCPRHRQDEAPEDDAAPLQERFPQWHHGPGAQEDGCELRVTAGRQADGWRAEATNMSPAMLPLCV</sequence>
<comment type="caution">
    <text evidence="2">The sequence shown here is derived from an EMBL/GenBank/DDBJ whole genome shotgun (WGS) entry which is preliminary data.</text>
</comment>
<accession>A0ABN9X806</accession>
<feature type="compositionally biased region" description="Basic residues" evidence="1">
    <location>
        <begin position="25"/>
        <end position="41"/>
    </location>
</feature>
<name>A0ABN9X806_9DINO</name>
<keyword evidence="3" id="KW-1185">Reference proteome</keyword>
<feature type="non-terminal residue" evidence="2">
    <location>
        <position position="1"/>
    </location>
</feature>
<reference evidence="2" key="1">
    <citation type="submission" date="2023-10" db="EMBL/GenBank/DDBJ databases">
        <authorList>
            <person name="Chen Y."/>
            <person name="Shah S."/>
            <person name="Dougan E. K."/>
            <person name="Thang M."/>
            <person name="Chan C."/>
        </authorList>
    </citation>
    <scope>NUCLEOTIDE SEQUENCE [LARGE SCALE GENOMIC DNA]</scope>
</reference>
<evidence type="ECO:0000256" key="1">
    <source>
        <dbReference type="SAM" id="MobiDB-lite"/>
    </source>
</evidence>
<protein>
    <submittedName>
        <fullName evidence="2">Uncharacterized protein</fullName>
    </submittedName>
</protein>
<feature type="compositionally biased region" description="Basic and acidic residues" evidence="1">
    <location>
        <begin position="42"/>
        <end position="51"/>
    </location>
</feature>
<feature type="region of interest" description="Disordered" evidence="1">
    <location>
        <begin position="1"/>
        <end position="53"/>
    </location>
</feature>
<dbReference type="Proteomes" id="UP001189429">
    <property type="component" value="Unassembled WGS sequence"/>
</dbReference>
<feature type="non-terminal residue" evidence="2">
    <location>
        <position position="155"/>
    </location>
</feature>